<proteinExistence type="predicted"/>
<feature type="compositionally biased region" description="Polar residues" evidence="1">
    <location>
        <begin position="95"/>
        <end position="107"/>
    </location>
</feature>
<dbReference type="GO" id="GO:0031267">
    <property type="term" value="F:small GTPase binding"/>
    <property type="evidence" value="ECO:0007669"/>
    <property type="project" value="TreeGrafter"/>
</dbReference>
<feature type="compositionally biased region" description="Polar residues" evidence="1">
    <location>
        <begin position="36"/>
        <end position="49"/>
    </location>
</feature>
<evidence type="ECO:0000313" key="4">
    <source>
        <dbReference type="Proteomes" id="UP000005237"/>
    </source>
</evidence>
<feature type="compositionally biased region" description="Basic and acidic residues" evidence="1">
    <location>
        <begin position="85"/>
        <end position="94"/>
    </location>
</feature>
<dbReference type="PROSITE" id="PS50913">
    <property type="entry name" value="GRIP"/>
    <property type="match status" value="1"/>
</dbReference>
<sequence length="185" mass="21581">VVRELQKEVKQLYNELNEKNQQFDALQEEVTRLKSTEQSVENGRLQIQKQQDEEDRRSEFSYKEEIASLKQKLDASLNEADDLRLQVSRNEKSGKSNGVKSAHSPSSDVHGIADPAEAEYLRNVLYRYMTNRESLGKESVVSEFIFYMSNYILKSDRQKKCFAKKKQETILSSSFTKKRKLLSFR</sequence>
<keyword evidence="4" id="KW-1185">Reference proteome</keyword>
<feature type="compositionally biased region" description="Basic and acidic residues" evidence="1">
    <location>
        <begin position="50"/>
        <end position="59"/>
    </location>
</feature>
<reference evidence="3" key="2">
    <citation type="submission" date="2022-06" db="UniProtKB">
        <authorList>
            <consortium name="EnsemblMetazoa"/>
        </authorList>
    </citation>
    <scope>IDENTIFICATION</scope>
    <source>
        <strain evidence="3">DF5081</strain>
    </source>
</reference>
<dbReference type="Gene3D" id="1.10.220.60">
    <property type="entry name" value="GRIP domain"/>
    <property type="match status" value="1"/>
</dbReference>
<dbReference type="InterPro" id="IPR000237">
    <property type="entry name" value="GRIP_dom"/>
</dbReference>
<dbReference type="Proteomes" id="UP000005237">
    <property type="component" value="Unassembled WGS sequence"/>
</dbReference>
<evidence type="ECO:0000256" key="1">
    <source>
        <dbReference type="SAM" id="MobiDB-lite"/>
    </source>
</evidence>
<dbReference type="GO" id="GO:0048193">
    <property type="term" value="P:Golgi vesicle transport"/>
    <property type="evidence" value="ECO:0007669"/>
    <property type="project" value="TreeGrafter"/>
</dbReference>
<accession>A0A8R1IQA3</accession>
<feature type="region of interest" description="Disordered" evidence="1">
    <location>
        <begin position="34"/>
        <end position="59"/>
    </location>
</feature>
<feature type="domain" description="GRIP" evidence="2">
    <location>
        <begin position="111"/>
        <end position="165"/>
    </location>
</feature>
<protein>
    <submittedName>
        <fullName evidence="3">GRIP domain-containing protein</fullName>
    </submittedName>
</protein>
<organism evidence="3 4">
    <name type="scientific">Caenorhabditis japonica</name>
    <dbReference type="NCBI Taxonomy" id="281687"/>
    <lineage>
        <taxon>Eukaryota</taxon>
        <taxon>Metazoa</taxon>
        <taxon>Ecdysozoa</taxon>
        <taxon>Nematoda</taxon>
        <taxon>Chromadorea</taxon>
        <taxon>Rhabditida</taxon>
        <taxon>Rhabditina</taxon>
        <taxon>Rhabditomorpha</taxon>
        <taxon>Rhabditoidea</taxon>
        <taxon>Rhabditidae</taxon>
        <taxon>Peloderinae</taxon>
        <taxon>Caenorhabditis</taxon>
    </lineage>
</organism>
<dbReference type="AlphaFoldDB" id="A0A8R1IQA3"/>
<dbReference type="PANTHER" id="PTHR19327:SF0">
    <property type="entry name" value="GOLGIN SUBFAMILY A MEMBER 4"/>
    <property type="match status" value="1"/>
</dbReference>
<evidence type="ECO:0000313" key="3">
    <source>
        <dbReference type="EnsemblMetazoa" id="CJA41246.1"/>
    </source>
</evidence>
<dbReference type="EnsemblMetazoa" id="CJA41246.1">
    <property type="protein sequence ID" value="CJA41246.1"/>
    <property type="gene ID" value="WBGene00217094"/>
</dbReference>
<dbReference type="PANTHER" id="PTHR19327">
    <property type="entry name" value="GOLGIN"/>
    <property type="match status" value="1"/>
</dbReference>
<dbReference type="GO" id="GO:0005794">
    <property type="term" value="C:Golgi apparatus"/>
    <property type="evidence" value="ECO:0007669"/>
    <property type="project" value="TreeGrafter"/>
</dbReference>
<feature type="region of interest" description="Disordered" evidence="1">
    <location>
        <begin position="85"/>
        <end position="111"/>
    </location>
</feature>
<name>A0A8R1IQA3_CAEJA</name>
<evidence type="ECO:0000259" key="2">
    <source>
        <dbReference type="PROSITE" id="PS50913"/>
    </source>
</evidence>
<reference evidence="4" key="1">
    <citation type="submission" date="2010-08" db="EMBL/GenBank/DDBJ databases">
        <authorList>
            <consortium name="Caenorhabditis japonica Sequencing Consortium"/>
            <person name="Wilson R.K."/>
        </authorList>
    </citation>
    <scope>NUCLEOTIDE SEQUENCE [LARGE SCALE GENOMIC DNA]</scope>
    <source>
        <strain evidence="4">DF5081</strain>
    </source>
</reference>